<dbReference type="OrthoDB" id="3799525at2759"/>
<evidence type="ECO:0000256" key="1">
    <source>
        <dbReference type="SAM" id="MobiDB-lite"/>
    </source>
</evidence>
<gene>
    <name evidence="2" type="ORF">BDV96DRAFT_465031</name>
</gene>
<protein>
    <submittedName>
        <fullName evidence="2">Uncharacterized protein</fullName>
    </submittedName>
</protein>
<feature type="compositionally biased region" description="Basic and acidic residues" evidence="1">
    <location>
        <begin position="214"/>
        <end position="223"/>
    </location>
</feature>
<name>A0A6A5ZSC5_9PLEO</name>
<organism evidence="2 3">
    <name type="scientific">Lophiotrema nucula</name>
    <dbReference type="NCBI Taxonomy" id="690887"/>
    <lineage>
        <taxon>Eukaryota</taxon>
        <taxon>Fungi</taxon>
        <taxon>Dikarya</taxon>
        <taxon>Ascomycota</taxon>
        <taxon>Pezizomycotina</taxon>
        <taxon>Dothideomycetes</taxon>
        <taxon>Pleosporomycetidae</taxon>
        <taxon>Pleosporales</taxon>
        <taxon>Lophiotremataceae</taxon>
        <taxon>Lophiotrema</taxon>
    </lineage>
</organism>
<evidence type="ECO:0000313" key="2">
    <source>
        <dbReference type="EMBL" id="KAF2122156.1"/>
    </source>
</evidence>
<dbReference type="AlphaFoldDB" id="A0A6A5ZSC5"/>
<dbReference type="EMBL" id="ML977311">
    <property type="protein sequence ID" value="KAF2122156.1"/>
    <property type="molecule type" value="Genomic_DNA"/>
</dbReference>
<feature type="region of interest" description="Disordered" evidence="1">
    <location>
        <begin position="182"/>
        <end position="238"/>
    </location>
</feature>
<feature type="compositionally biased region" description="Basic and acidic residues" evidence="1">
    <location>
        <begin position="274"/>
        <end position="285"/>
    </location>
</feature>
<feature type="non-terminal residue" evidence="2">
    <location>
        <position position="1"/>
    </location>
</feature>
<feature type="compositionally biased region" description="Basic and acidic residues" evidence="1">
    <location>
        <begin position="185"/>
        <end position="206"/>
    </location>
</feature>
<reference evidence="2" key="1">
    <citation type="journal article" date="2020" name="Stud. Mycol.">
        <title>101 Dothideomycetes genomes: a test case for predicting lifestyles and emergence of pathogens.</title>
        <authorList>
            <person name="Haridas S."/>
            <person name="Albert R."/>
            <person name="Binder M."/>
            <person name="Bloem J."/>
            <person name="Labutti K."/>
            <person name="Salamov A."/>
            <person name="Andreopoulos B."/>
            <person name="Baker S."/>
            <person name="Barry K."/>
            <person name="Bills G."/>
            <person name="Bluhm B."/>
            <person name="Cannon C."/>
            <person name="Castanera R."/>
            <person name="Culley D."/>
            <person name="Daum C."/>
            <person name="Ezra D."/>
            <person name="Gonzalez J."/>
            <person name="Henrissat B."/>
            <person name="Kuo A."/>
            <person name="Liang C."/>
            <person name="Lipzen A."/>
            <person name="Lutzoni F."/>
            <person name="Magnuson J."/>
            <person name="Mondo S."/>
            <person name="Nolan M."/>
            <person name="Ohm R."/>
            <person name="Pangilinan J."/>
            <person name="Park H.-J."/>
            <person name="Ramirez L."/>
            <person name="Alfaro M."/>
            <person name="Sun H."/>
            <person name="Tritt A."/>
            <person name="Yoshinaga Y."/>
            <person name="Zwiers L.-H."/>
            <person name="Turgeon B."/>
            <person name="Goodwin S."/>
            <person name="Spatafora J."/>
            <person name="Crous P."/>
            <person name="Grigoriev I."/>
        </authorList>
    </citation>
    <scope>NUCLEOTIDE SEQUENCE</scope>
    <source>
        <strain evidence="2">CBS 627.86</strain>
    </source>
</reference>
<sequence length="405" mass="45721">DAFGPSAPSRNLAFPPTANMTAVELLTFLPHTLKSPSVIYRLVSNGFSRLIICSIINTQRTLAVPSWHPNSCGQAMIRTMRFAGYEDWTAKSHGLWFDGEKENWDFKSVEVGGFKTPFEAYADGKGFAEPIPFKDLMKGLRKVPEGGDALDLTRMVEYAVLHPREKWRYPTDWERLLEKVGGPAEAEKEHSDGEAFKRWEAVEGAKPKAPKPRVSRENSEAPRPRGRPRKSVEPGAALVAKKKGTLAAVRLGELDGAASKANDEPIEESLLPVERSRDSSPVEEYVRGRPKLVEPPYEIVFPSVDEIVQVFLKESDCSQPDPFNPYAFSGPRKSAPYRPLHCISPPRQDDVSGWAENLRWATEQKDRFGAEGWDERPEHMDLIWKERVDSEWVSDEWLSNYAKEQ</sequence>
<dbReference type="Proteomes" id="UP000799770">
    <property type="component" value="Unassembled WGS sequence"/>
</dbReference>
<proteinExistence type="predicted"/>
<feature type="non-terminal residue" evidence="2">
    <location>
        <position position="405"/>
    </location>
</feature>
<accession>A0A6A5ZSC5</accession>
<keyword evidence="3" id="KW-1185">Reference proteome</keyword>
<evidence type="ECO:0000313" key="3">
    <source>
        <dbReference type="Proteomes" id="UP000799770"/>
    </source>
</evidence>
<feature type="region of interest" description="Disordered" evidence="1">
    <location>
        <begin position="256"/>
        <end position="285"/>
    </location>
</feature>